<protein>
    <recommendedName>
        <fullName evidence="9">DNA primase large subunit</fullName>
    </recommendedName>
</protein>
<dbReference type="InterPro" id="IPR016558">
    <property type="entry name" value="DNA_primase_lsu_euk"/>
</dbReference>
<accession>A0A6H0XTZ1</accession>
<dbReference type="Pfam" id="PF26466">
    <property type="entry name" value="DNA_primase_lrg_N"/>
    <property type="match status" value="1"/>
</dbReference>
<feature type="binding site" evidence="10">
    <location>
        <position position="384"/>
    </location>
    <ligand>
        <name>[4Fe-4S] cluster</name>
        <dbReference type="ChEBI" id="CHEBI:49883"/>
    </ligand>
</feature>
<dbReference type="PANTHER" id="PTHR10537">
    <property type="entry name" value="DNA PRIMASE LARGE SUBUNIT"/>
    <property type="match status" value="1"/>
</dbReference>
<keyword evidence="3 9" id="KW-0639">Primosome</keyword>
<reference evidence="13 14" key="1">
    <citation type="journal article" date="2016" name="Sci. Rep.">
        <title>Peltaster fructicola genome reveals evolution from an invasive phytopathogen to an ectophytic parasite.</title>
        <authorList>
            <person name="Xu C."/>
            <person name="Chen H."/>
            <person name="Gleason M.L."/>
            <person name="Xu J.R."/>
            <person name="Liu H."/>
            <person name="Zhang R."/>
            <person name="Sun G."/>
        </authorList>
    </citation>
    <scope>NUCLEOTIDE SEQUENCE [LARGE SCALE GENOMIC DNA]</scope>
    <source>
        <strain evidence="13 14">LNHT1506</strain>
    </source>
</reference>
<keyword evidence="7 9" id="KW-0411">Iron-sulfur</keyword>
<evidence type="ECO:0000256" key="6">
    <source>
        <dbReference type="ARBA" id="ARBA00023004"/>
    </source>
</evidence>
<dbReference type="GO" id="GO:0051539">
    <property type="term" value="F:4 iron, 4 sulfur cluster binding"/>
    <property type="evidence" value="ECO:0007669"/>
    <property type="project" value="UniProtKB-UniRule"/>
</dbReference>
<dbReference type="PANTHER" id="PTHR10537:SF3">
    <property type="entry name" value="DNA PRIMASE LARGE SUBUNIT"/>
    <property type="match status" value="1"/>
</dbReference>
<evidence type="ECO:0000259" key="12">
    <source>
        <dbReference type="Pfam" id="PF04104"/>
    </source>
</evidence>
<dbReference type="GO" id="GO:0005658">
    <property type="term" value="C:alpha DNA polymerase:primase complex"/>
    <property type="evidence" value="ECO:0007669"/>
    <property type="project" value="UniProtKB-ARBA"/>
</dbReference>
<dbReference type="Proteomes" id="UP000503462">
    <property type="component" value="Chromosome 2"/>
</dbReference>
<evidence type="ECO:0000256" key="9">
    <source>
        <dbReference type="PIRNR" id="PIRNR009449"/>
    </source>
</evidence>
<evidence type="ECO:0000256" key="3">
    <source>
        <dbReference type="ARBA" id="ARBA00022515"/>
    </source>
</evidence>
<keyword evidence="14" id="KW-1185">Reference proteome</keyword>
<evidence type="ECO:0000313" key="14">
    <source>
        <dbReference type="Proteomes" id="UP000503462"/>
    </source>
</evidence>
<organism evidence="13 14">
    <name type="scientific">Peltaster fructicola</name>
    <dbReference type="NCBI Taxonomy" id="286661"/>
    <lineage>
        <taxon>Eukaryota</taxon>
        <taxon>Fungi</taxon>
        <taxon>Dikarya</taxon>
        <taxon>Ascomycota</taxon>
        <taxon>Pezizomycotina</taxon>
        <taxon>Dothideomycetes</taxon>
        <taxon>Dothideomycetes incertae sedis</taxon>
        <taxon>Peltaster</taxon>
    </lineage>
</organism>
<evidence type="ECO:0000256" key="4">
    <source>
        <dbReference type="ARBA" id="ARBA00022705"/>
    </source>
</evidence>
<dbReference type="InterPro" id="IPR007238">
    <property type="entry name" value="DNA_primase_lsu_euk/arc"/>
</dbReference>
<comment type="function">
    <text evidence="9">DNA primase is the polymerase that synthesizes small RNA primers for the Okazaki fragments made during discontinuous DNA replication.</text>
</comment>
<feature type="compositionally biased region" description="Basic and acidic residues" evidence="11">
    <location>
        <begin position="9"/>
        <end position="22"/>
    </location>
</feature>
<proteinExistence type="inferred from homology"/>
<evidence type="ECO:0000313" key="13">
    <source>
        <dbReference type="EMBL" id="QIW98241.1"/>
    </source>
</evidence>
<gene>
    <name evidence="13" type="ORF">AMS68_003759</name>
</gene>
<dbReference type="GO" id="GO:0006269">
    <property type="term" value="P:DNA replication, synthesis of primer"/>
    <property type="evidence" value="ECO:0007669"/>
    <property type="project" value="UniProtKB-KW"/>
</dbReference>
<evidence type="ECO:0000256" key="7">
    <source>
        <dbReference type="ARBA" id="ARBA00023014"/>
    </source>
</evidence>
<dbReference type="OrthoDB" id="421393at2759"/>
<evidence type="ECO:0000256" key="8">
    <source>
        <dbReference type="ARBA" id="ARBA00023125"/>
    </source>
</evidence>
<keyword evidence="2 9" id="KW-0004">4Fe-4S</keyword>
<dbReference type="Pfam" id="PF04104">
    <property type="entry name" value="DNA_primase_lrg"/>
    <property type="match status" value="1"/>
</dbReference>
<feature type="region of interest" description="Disordered" evidence="11">
    <location>
        <begin position="1"/>
        <end position="22"/>
    </location>
</feature>
<evidence type="ECO:0000256" key="5">
    <source>
        <dbReference type="ARBA" id="ARBA00022723"/>
    </source>
</evidence>
<feature type="binding site" evidence="10">
    <location>
        <position position="401"/>
    </location>
    <ligand>
        <name>[4Fe-4S] cluster</name>
        <dbReference type="ChEBI" id="CHEBI:49883"/>
    </ligand>
</feature>
<dbReference type="GO" id="GO:0003677">
    <property type="term" value="F:DNA binding"/>
    <property type="evidence" value="ECO:0007669"/>
    <property type="project" value="UniProtKB-UniRule"/>
</dbReference>
<evidence type="ECO:0000256" key="11">
    <source>
        <dbReference type="SAM" id="MobiDB-lite"/>
    </source>
</evidence>
<dbReference type="CDD" id="cd07322">
    <property type="entry name" value="PriL_PriS_Eukaryotic"/>
    <property type="match status" value="1"/>
</dbReference>
<dbReference type="Gene3D" id="1.20.930.80">
    <property type="match status" value="1"/>
</dbReference>
<evidence type="ECO:0000256" key="1">
    <source>
        <dbReference type="ARBA" id="ARBA00010564"/>
    </source>
</evidence>
<keyword evidence="6 9" id="KW-0408">Iron</keyword>
<dbReference type="AlphaFoldDB" id="A0A6H0XTZ1"/>
<keyword evidence="8 9" id="KW-0238">DNA-binding</keyword>
<sequence length="502" mass="58537">MLAVSSQRIDAKRRATVDPRKRQFASEKYDKEEYEHRMNFYTIPPTGDIALENFEEWAIARLKVLAELEACQFRNKTPQETEEYMRPVLDKWLRLDNNASRSEALHWQRKKDHYSHWTLRLAFAGTADLRQRFTRLEAMLFKLRLQTDESRERRAFIESLPMSWQILTAEERHGMLNDLKAATGFWRDDEESWFKVDWETVPDLVERRQVLLKRGMAYVHVREQTTLIVNEFTRSLEGGLEQAARFLPRMDEENRLAPILHHLSQSFIAPDAGYSEASSIGDLASISAGSIEGLSSHFPLCMQNLQRDLKKNSHLKHFSRLQYTLFLKGIGLNLNECIVFWRKSFKLITDEKFKSEYLYNIRHAYGDVGGDSNKRGRGYTPYSCQKLLTEPLPSAGQNHGCPYRTYSPDNLITLLQNMGMNNPEVLRGVKDDVARQRYHIACNRIFEAAHKNELKRVKEQNLWPASELDTILHPNTYFKRSYMLKHLDKLQQSGDMGIDGPT</sequence>
<keyword evidence="4 9" id="KW-0235">DNA replication</keyword>
<dbReference type="EMBL" id="CP051140">
    <property type="protein sequence ID" value="QIW98241.1"/>
    <property type="molecule type" value="Genomic_DNA"/>
</dbReference>
<comment type="similarity">
    <text evidence="1 9">Belongs to the eukaryotic-type primase large subunit family.</text>
</comment>
<feature type="binding site" evidence="10">
    <location>
        <position position="442"/>
    </location>
    <ligand>
        <name>[4Fe-4S] cluster</name>
        <dbReference type="ChEBI" id="CHEBI:49883"/>
    </ligand>
</feature>
<dbReference type="PIRSF" id="PIRSF009449">
    <property type="entry name" value="DNA_primase_large_subunit"/>
    <property type="match status" value="1"/>
</dbReference>
<keyword evidence="5 9" id="KW-0479">Metal-binding</keyword>
<evidence type="ECO:0000256" key="2">
    <source>
        <dbReference type="ARBA" id="ARBA00022485"/>
    </source>
</evidence>
<comment type="cofactor">
    <cofactor evidence="9">
        <name>[4Fe-4S] cluster</name>
        <dbReference type="ChEBI" id="CHEBI:49883"/>
    </cofactor>
    <text evidence="9">Binds 1 [4Fe-4S] cluster.</text>
</comment>
<dbReference type="GO" id="GO:0006270">
    <property type="term" value="P:DNA replication initiation"/>
    <property type="evidence" value="ECO:0007669"/>
    <property type="project" value="TreeGrafter"/>
</dbReference>
<dbReference type="GO" id="GO:0046872">
    <property type="term" value="F:metal ion binding"/>
    <property type="evidence" value="ECO:0007669"/>
    <property type="project" value="UniProtKB-UniRule"/>
</dbReference>
<name>A0A6H0XTZ1_9PEZI</name>
<feature type="binding site" evidence="10">
    <location>
        <position position="301"/>
    </location>
    <ligand>
        <name>[4Fe-4S] cluster</name>
        <dbReference type="ChEBI" id="CHEBI:49883"/>
    </ligand>
</feature>
<dbReference type="InterPro" id="IPR058560">
    <property type="entry name" value="DNA_primase_C"/>
</dbReference>
<evidence type="ECO:0000256" key="10">
    <source>
        <dbReference type="PIRSR" id="PIRSR009449-1"/>
    </source>
</evidence>
<feature type="domain" description="DNA primase large subunit C-terminal" evidence="12">
    <location>
        <begin position="295"/>
        <end position="478"/>
    </location>
</feature>